<dbReference type="EMBL" id="MN740159">
    <property type="protein sequence ID" value="QHT90801.1"/>
    <property type="molecule type" value="Genomic_DNA"/>
</dbReference>
<evidence type="ECO:0000313" key="1">
    <source>
        <dbReference type="EMBL" id="QHT90801.1"/>
    </source>
</evidence>
<sequence>MERSYFCPEDDISFSIQSFLTGTEKLKIRELNREWHRKVIHCYLDLEKDRLNIVFPFFLNKKERLNDFWFSMYDRHFLSFVKGLELRINNDDTLYDEMDMNLVVYPRTIRRIHKFLENMPEWLLEISKQKIWKIRILNSHSYTPTLHSFTLKSIIIEKLYEMSIFH</sequence>
<protein>
    <submittedName>
        <fullName evidence="1">Uncharacterized protein</fullName>
    </submittedName>
</protein>
<name>A0A6C0ICL6_9ZZZZ</name>
<dbReference type="AlphaFoldDB" id="A0A6C0ICL6"/>
<accession>A0A6C0ICL6</accession>
<reference evidence="1" key="1">
    <citation type="journal article" date="2020" name="Nature">
        <title>Giant virus diversity and host interactions through global metagenomics.</title>
        <authorList>
            <person name="Schulz F."/>
            <person name="Roux S."/>
            <person name="Paez-Espino D."/>
            <person name="Jungbluth S."/>
            <person name="Walsh D.A."/>
            <person name="Denef V.J."/>
            <person name="McMahon K.D."/>
            <person name="Konstantinidis K.T."/>
            <person name="Eloe-Fadrosh E.A."/>
            <person name="Kyrpides N.C."/>
            <person name="Woyke T."/>
        </authorList>
    </citation>
    <scope>NUCLEOTIDE SEQUENCE</scope>
    <source>
        <strain evidence="1">GVMAG-M-3300023184-71</strain>
    </source>
</reference>
<organism evidence="1">
    <name type="scientific">viral metagenome</name>
    <dbReference type="NCBI Taxonomy" id="1070528"/>
    <lineage>
        <taxon>unclassified sequences</taxon>
        <taxon>metagenomes</taxon>
        <taxon>organismal metagenomes</taxon>
    </lineage>
</organism>
<proteinExistence type="predicted"/>